<reference evidence="1 2" key="1">
    <citation type="submission" date="2023-07" db="EMBL/GenBank/DDBJ databases">
        <title>Genomic Encyclopedia of Type Strains, Phase IV (KMG-IV): sequencing the most valuable type-strain genomes for metagenomic binning, comparative biology and taxonomic classification.</title>
        <authorList>
            <person name="Goeker M."/>
        </authorList>
    </citation>
    <scope>NUCLEOTIDE SEQUENCE [LARGE SCALE GENOMIC DNA]</scope>
    <source>
        <strain evidence="1 2">DSM 23494</strain>
    </source>
</reference>
<comment type="caution">
    <text evidence="1">The sequence shown here is derived from an EMBL/GenBank/DDBJ whole genome shotgun (WGS) entry which is preliminary data.</text>
</comment>
<evidence type="ECO:0008006" key="3">
    <source>
        <dbReference type="Google" id="ProtNLM"/>
    </source>
</evidence>
<dbReference type="Proteomes" id="UP001238088">
    <property type="component" value="Unassembled WGS sequence"/>
</dbReference>
<gene>
    <name evidence="1" type="ORF">J2S17_002626</name>
</gene>
<accession>A0ABU0AJ48</accession>
<protein>
    <recommendedName>
        <fullName evidence="3">HNH endonuclease</fullName>
    </recommendedName>
</protein>
<name>A0ABU0AJ48_9BACI</name>
<proteinExistence type="predicted"/>
<sequence length="187" mass="21790">MAKRYLEKTVGMGNTILTLNANKLCLLDNYELLIKLYHQQSFINNPDYLVRKDYECSRRRRSRLLALVNDFTGDDREEVLQKFEGKCAFTGKDVPLHFDHIIPLAVGHGGTTKANMLPIWQRINSSKNARNLFEWYEDNGDRFEVKPELFNKAVEYIAGLNGMTFAEYREYVYDCHANPNDNLTEVR</sequence>
<dbReference type="Gene3D" id="1.10.30.50">
    <property type="match status" value="1"/>
</dbReference>
<organism evidence="1 2">
    <name type="scientific">Cytobacillus purgationiresistens</name>
    <dbReference type="NCBI Taxonomy" id="863449"/>
    <lineage>
        <taxon>Bacteria</taxon>
        <taxon>Bacillati</taxon>
        <taxon>Bacillota</taxon>
        <taxon>Bacilli</taxon>
        <taxon>Bacillales</taxon>
        <taxon>Bacillaceae</taxon>
        <taxon>Cytobacillus</taxon>
    </lineage>
</organism>
<evidence type="ECO:0000313" key="1">
    <source>
        <dbReference type="EMBL" id="MDQ0270741.1"/>
    </source>
</evidence>
<dbReference type="EMBL" id="JAUSUB010000010">
    <property type="protein sequence ID" value="MDQ0270741.1"/>
    <property type="molecule type" value="Genomic_DNA"/>
</dbReference>
<evidence type="ECO:0000313" key="2">
    <source>
        <dbReference type="Proteomes" id="UP001238088"/>
    </source>
</evidence>
<keyword evidence="2" id="KW-1185">Reference proteome</keyword>